<accession>J9C561</accession>
<reference evidence="3" key="1">
    <citation type="journal article" date="2012" name="PLoS ONE">
        <title>Gene sets for utilization of primary and secondary nutrition supplies in the distal gut of endangered iberian lynx.</title>
        <authorList>
            <person name="Alcaide M."/>
            <person name="Messina E."/>
            <person name="Richter M."/>
            <person name="Bargiela R."/>
            <person name="Peplies J."/>
            <person name="Huws S.A."/>
            <person name="Newbold C.J."/>
            <person name="Golyshin P.N."/>
            <person name="Simon M.A."/>
            <person name="Lopez G."/>
            <person name="Yakimov M.M."/>
            <person name="Ferrer M."/>
        </authorList>
    </citation>
    <scope>NUCLEOTIDE SEQUENCE</scope>
</reference>
<dbReference type="GO" id="GO:0006974">
    <property type="term" value="P:DNA damage response"/>
    <property type="evidence" value="ECO:0007669"/>
    <property type="project" value="TreeGrafter"/>
</dbReference>
<feature type="non-terminal residue" evidence="3">
    <location>
        <position position="1"/>
    </location>
</feature>
<dbReference type="Gene3D" id="3.40.1440.10">
    <property type="entry name" value="GIY-YIG endonuclease"/>
    <property type="match status" value="1"/>
</dbReference>
<protein>
    <submittedName>
        <fullName evidence="3">Excinuclease ABC subunit C</fullName>
    </submittedName>
</protein>
<dbReference type="InterPro" id="IPR035901">
    <property type="entry name" value="GIY-YIG_endonuc_sf"/>
</dbReference>
<dbReference type="InterPro" id="IPR050066">
    <property type="entry name" value="UvrABC_protein_C"/>
</dbReference>
<evidence type="ECO:0000259" key="1">
    <source>
        <dbReference type="PROSITE" id="PS50151"/>
    </source>
</evidence>
<dbReference type="InterPro" id="IPR036876">
    <property type="entry name" value="UVR_dom_sf"/>
</dbReference>
<dbReference type="Gene3D" id="4.10.860.10">
    <property type="entry name" value="UVR domain"/>
    <property type="match status" value="1"/>
</dbReference>
<dbReference type="PROSITE" id="PS50164">
    <property type="entry name" value="GIY_YIG"/>
    <property type="match status" value="1"/>
</dbReference>
<dbReference type="GO" id="GO:0009380">
    <property type="term" value="C:excinuclease repair complex"/>
    <property type="evidence" value="ECO:0007669"/>
    <property type="project" value="TreeGrafter"/>
</dbReference>
<feature type="domain" description="GIY-YIG" evidence="2">
    <location>
        <begin position="1"/>
        <end position="37"/>
    </location>
</feature>
<gene>
    <name evidence="3" type="ORF">EVA_16938</name>
</gene>
<dbReference type="PANTHER" id="PTHR30562:SF1">
    <property type="entry name" value="UVRABC SYSTEM PROTEIN C"/>
    <property type="match status" value="1"/>
</dbReference>
<dbReference type="EMBL" id="AMCI01006086">
    <property type="protein sequence ID" value="EJW94955.1"/>
    <property type="molecule type" value="Genomic_DNA"/>
</dbReference>
<organism evidence="3">
    <name type="scientific">gut metagenome</name>
    <dbReference type="NCBI Taxonomy" id="749906"/>
    <lineage>
        <taxon>unclassified sequences</taxon>
        <taxon>metagenomes</taxon>
        <taxon>organismal metagenomes</taxon>
    </lineage>
</organism>
<dbReference type="SUPFAM" id="SSF46600">
    <property type="entry name" value="C-terminal UvrC-binding domain of UvrB"/>
    <property type="match status" value="1"/>
</dbReference>
<evidence type="ECO:0000313" key="3">
    <source>
        <dbReference type="EMBL" id="EJW94955.1"/>
    </source>
</evidence>
<dbReference type="Pfam" id="PF02151">
    <property type="entry name" value="UVR"/>
    <property type="match status" value="1"/>
</dbReference>
<feature type="non-terminal residue" evidence="3">
    <location>
        <position position="221"/>
    </location>
</feature>
<sequence length="221" mass="24941">QMIAHAFEFDVIVCQSEFEALVLEASQIKEHTPKYNILLKDDKGYSYVKVTRESYPRLMAVLQKDDDGAEYIGPYTSSFAVREMVETAQDAFLLPRCNRRFPQDIGKGRPCLNAHIGKCMALCSGKISMENYQQAVQGAVQMIRHGKKDIVKTLEERMLAASERMDFEQAALLRDQIAAIRRVSEGQKVVVDERVQMDVIAFAAAGQNSCAAILRYRKGRL</sequence>
<feature type="domain" description="UVR" evidence="1">
    <location>
        <begin position="148"/>
        <end position="183"/>
    </location>
</feature>
<dbReference type="InterPro" id="IPR000305">
    <property type="entry name" value="GIY-YIG_endonuc"/>
</dbReference>
<dbReference type="SUPFAM" id="SSF82771">
    <property type="entry name" value="GIY-YIG endonuclease"/>
    <property type="match status" value="1"/>
</dbReference>
<name>J9C561_9ZZZZ</name>
<dbReference type="AlphaFoldDB" id="J9C561"/>
<comment type="caution">
    <text evidence="3">The sequence shown here is derived from an EMBL/GenBank/DDBJ whole genome shotgun (WGS) entry which is preliminary data.</text>
</comment>
<dbReference type="PANTHER" id="PTHR30562">
    <property type="entry name" value="UVRC/OXIDOREDUCTASE"/>
    <property type="match status" value="1"/>
</dbReference>
<proteinExistence type="predicted"/>
<dbReference type="PROSITE" id="PS50151">
    <property type="entry name" value="UVR"/>
    <property type="match status" value="1"/>
</dbReference>
<dbReference type="InterPro" id="IPR001943">
    <property type="entry name" value="UVR_dom"/>
</dbReference>
<evidence type="ECO:0000259" key="2">
    <source>
        <dbReference type="PROSITE" id="PS50164"/>
    </source>
</evidence>